<dbReference type="AlphaFoldDB" id="A0A072NMN3"/>
<name>A0A072NMN3_SCHAZ</name>
<gene>
    <name evidence="1" type="ORF">M670_01907</name>
</gene>
<dbReference type="PATRIC" id="fig|1348973.3.peg.1858"/>
<sequence length="50" mass="5797">MIKNDLHNRLGDIYEYSPLKYISGKGIIISEERTQNVDWELCLDVCGESH</sequence>
<comment type="caution">
    <text evidence="1">The sequence shown here is derived from an EMBL/GenBank/DDBJ whole genome shotgun (WGS) entry which is preliminary data.</text>
</comment>
<dbReference type="RefSeq" id="WP_161773180.1">
    <property type="nucleotide sequence ID" value="NZ_JJRY01000006.1"/>
</dbReference>
<dbReference type="OrthoDB" id="9802471at2"/>
<organism evidence="1 2">
    <name type="scientific">Schinkia azotoformans MEV2011</name>
    <dbReference type="NCBI Taxonomy" id="1348973"/>
    <lineage>
        <taxon>Bacteria</taxon>
        <taxon>Bacillati</taxon>
        <taxon>Bacillota</taxon>
        <taxon>Bacilli</taxon>
        <taxon>Bacillales</taxon>
        <taxon>Bacillaceae</taxon>
        <taxon>Calidifontibacillus/Schinkia group</taxon>
        <taxon>Schinkia</taxon>
    </lineage>
</organism>
<evidence type="ECO:0000313" key="2">
    <source>
        <dbReference type="Proteomes" id="UP000027936"/>
    </source>
</evidence>
<reference evidence="1 2" key="1">
    <citation type="submission" date="2014-04" db="EMBL/GenBank/DDBJ databases">
        <title>Draft genome sequence of Bacillus azotoformans MEV2011, a (co-) denitrifying strain unable to grow in the presence of oxygen.</title>
        <authorList>
            <person name="Nielsen M."/>
            <person name="Schreiber L."/>
            <person name="Finster K."/>
            <person name="Schramm A."/>
        </authorList>
    </citation>
    <scope>NUCLEOTIDE SEQUENCE [LARGE SCALE GENOMIC DNA]</scope>
    <source>
        <strain evidence="1 2">MEV2011</strain>
    </source>
</reference>
<accession>A0A072NMN3</accession>
<protein>
    <submittedName>
        <fullName evidence="1">Uncharacterized protein</fullName>
    </submittedName>
</protein>
<evidence type="ECO:0000313" key="1">
    <source>
        <dbReference type="EMBL" id="KEF38696.1"/>
    </source>
</evidence>
<proteinExistence type="predicted"/>
<dbReference type="Proteomes" id="UP000027936">
    <property type="component" value="Unassembled WGS sequence"/>
</dbReference>
<dbReference type="EMBL" id="JJRY01000006">
    <property type="protein sequence ID" value="KEF38696.1"/>
    <property type="molecule type" value="Genomic_DNA"/>
</dbReference>